<evidence type="ECO:0000259" key="2">
    <source>
        <dbReference type="Pfam" id="PF05050"/>
    </source>
</evidence>
<keyword evidence="3" id="KW-0808">Transferase</keyword>
<organism evidence="3 4">
    <name type="scientific">Bosea psychrotolerans</name>
    <dbReference type="NCBI Taxonomy" id="1871628"/>
    <lineage>
        <taxon>Bacteria</taxon>
        <taxon>Pseudomonadati</taxon>
        <taxon>Pseudomonadota</taxon>
        <taxon>Alphaproteobacteria</taxon>
        <taxon>Hyphomicrobiales</taxon>
        <taxon>Boseaceae</taxon>
        <taxon>Bosea</taxon>
    </lineage>
</organism>
<dbReference type="AlphaFoldDB" id="A0A2S4LY29"/>
<dbReference type="RefSeq" id="WP_181012003.1">
    <property type="nucleotide sequence ID" value="NZ_PQFZ01000019.1"/>
</dbReference>
<comment type="caution">
    <text evidence="3">The sequence shown here is derived from an EMBL/GenBank/DDBJ whole genome shotgun (WGS) entry which is preliminary data.</text>
</comment>
<dbReference type="EMBL" id="PQFZ01000019">
    <property type="protein sequence ID" value="POR47347.1"/>
    <property type="molecule type" value="Genomic_DNA"/>
</dbReference>
<accession>A0A2S4LY29</accession>
<dbReference type="NCBIfam" id="TIGR01444">
    <property type="entry name" value="fkbM_fam"/>
    <property type="match status" value="1"/>
</dbReference>
<dbReference type="GO" id="GO:0008168">
    <property type="term" value="F:methyltransferase activity"/>
    <property type="evidence" value="ECO:0007669"/>
    <property type="project" value="UniProtKB-KW"/>
</dbReference>
<dbReference type="SUPFAM" id="SSF53448">
    <property type="entry name" value="Nucleotide-diphospho-sugar transferases"/>
    <property type="match status" value="1"/>
</dbReference>
<dbReference type="InterPro" id="IPR001173">
    <property type="entry name" value="Glyco_trans_2-like"/>
</dbReference>
<dbReference type="Pfam" id="PF05050">
    <property type="entry name" value="Methyltransf_21"/>
    <property type="match status" value="1"/>
</dbReference>
<dbReference type="InterPro" id="IPR006342">
    <property type="entry name" value="FkbM_mtfrase"/>
</dbReference>
<evidence type="ECO:0000313" key="3">
    <source>
        <dbReference type="EMBL" id="POR47347.1"/>
    </source>
</evidence>
<dbReference type="Gene3D" id="3.90.550.10">
    <property type="entry name" value="Spore Coat Polysaccharide Biosynthesis Protein SpsA, Chain A"/>
    <property type="match status" value="1"/>
</dbReference>
<dbReference type="InterPro" id="IPR029063">
    <property type="entry name" value="SAM-dependent_MTases_sf"/>
</dbReference>
<dbReference type="CDD" id="cd02440">
    <property type="entry name" value="AdoMet_MTases"/>
    <property type="match status" value="1"/>
</dbReference>
<feature type="domain" description="Glycosyltransferase 2-like" evidence="1">
    <location>
        <begin position="242"/>
        <end position="367"/>
    </location>
</feature>
<dbReference type="Pfam" id="PF00535">
    <property type="entry name" value="Glycos_transf_2"/>
    <property type="match status" value="1"/>
</dbReference>
<dbReference type="Proteomes" id="UP000236919">
    <property type="component" value="Unassembled WGS sequence"/>
</dbReference>
<dbReference type="SUPFAM" id="SSF53335">
    <property type="entry name" value="S-adenosyl-L-methionine-dependent methyltransferases"/>
    <property type="match status" value="2"/>
</dbReference>
<evidence type="ECO:0000313" key="4">
    <source>
        <dbReference type="Proteomes" id="UP000236919"/>
    </source>
</evidence>
<protein>
    <submittedName>
        <fullName evidence="3">FkbM family methyltransferase</fullName>
    </submittedName>
</protein>
<keyword evidence="3" id="KW-0489">Methyltransferase</keyword>
<dbReference type="PANTHER" id="PTHR43685:SF2">
    <property type="entry name" value="GLYCOSYLTRANSFERASE 2-LIKE DOMAIN-CONTAINING PROTEIN"/>
    <property type="match status" value="1"/>
</dbReference>
<dbReference type="Pfam" id="PF13489">
    <property type="entry name" value="Methyltransf_23"/>
    <property type="match status" value="1"/>
</dbReference>
<reference evidence="3 4" key="1">
    <citation type="submission" date="2018-01" db="EMBL/GenBank/DDBJ databases">
        <title>Genomic Encyclopedia of Type Strains, Phase III (KMG-III): the genomes of soil and plant-associated and newly described type strains.</title>
        <authorList>
            <person name="Whitman W."/>
        </authorList>
    </citation>
    <scope>NUCLEOTIDE SEQUENCE [LARGE SCALE GENOMIC DNA]</scope>
    <source>
        <strain evidence="3 4">1131</strain>
    </source>
</reference>
<dbReference type="CDD" id="cd00761">
    <property type="entry name" value="Glyco_tranf_GTA_type"/>
    <property type="match status" value="1"/>
</dbReference>
<keyword evidence="4" id="KW-1185">Reference proteome</keyword>
<gene>
    <name evidence="3" type="ORF">CYD53_11931</name>
</gene>
<proteinExistence type="predicted"/>
<name>A0A2S4LY29_9HYPH</name>
<feature type="domain" description="Methyltransferase FkbM" evidence="2">
    <location>
        <begin position="35"/>
        <end position="211"/>
    </location>
</feature>
<dbReference type="PANTHER" id="PTHR43685">
    <property type="entry name" value="GLYCOSYLTRANSFERASE"/>
    <property type="match status" value="1"/>
</dbReference>
<dbReference type="Gene3D" id="3.40.50.150">
    <property type="entry name" value="Vaccinia Virus protein VP39"/>
    <property type="match status" value="2"/>
</dbReference>
<evidence type="ECO:0000259" key="1">
    <source>
        <dbReference type="Pfam" id="PF00535"/>
    </source>
</evidence>
<dbReference type="GO" id="GO:0032259">
    <property type="term" value="P:methylation"/>
    <property type="evidence" value="ECO:0007669"/>
    <property type="project" value="UniProtKB-KW"/>
</dbReference>
<dbReference type="InterPro" id="IPR050834">
    <property type="entry name" value="Glycosyltransf_2"/>
</dbReference>
<dbReference type="InterPro" id="IPR029044">
    <property type="entry name" value="Nucleotide-diphossugar_trans"/>
</dbReference>
<sequence>MASRFYNPPTTCQVPNLSGKWEALFGKRHDGIFVEVGAYDGESYSNTSCLADVGWGGLYIEPVPEFAEKCRQRHAANHKVTVIEMAASDVAGEADLHIGDTLTTLSEAQVADYNQIGWAKGLHQGQSRKVATERLDVILGKAAIEPGFDLLVVDVEGLEVQVFAGFTIERWRPKVVLVELEDEHPDFRDNERVRAGAIGVRQKLEQAGYKIYYRDIINSVYVDGLVYKDLPAEHMTISPRVTVGVPTHNGQRTIARALESLAAQTFRDFRVVISENASTDHTASYIQNSASKFQDIQVIRQKNILTAGENFKAVLAQCSTEYFVWLADDDWWEPRFLEACVALLDSDAAGVTAFTDFRVYYHFIDRYSDRMGYVASASHDPRLNILTRTVNMAPCAIYGVHRSHAIKAAIARLPDAFDFHDVAVTIEMAAKGQMLLSKQDLFRAGIVDEARLQRRSLDGNQIRYAPFARFLASVTRRTFGWKSAALLLPELLFQLYKVKRHNDKAHGQPSELNQASLRTRADVEAGFQPFPGASAGAGPVPGLLDVIRSAADESGVDVNTVHLYNPATRDAWVADRAASVEAGLRVLDVGAGTAPYKHLFAHCAYETHDFAQYDGYKGPEGTYTEIDYVSDITAIPVPDNSYDVILCTEVLEHVPRPVEALAEMARIVKPGGRLFLSAPLGSGLHQEPYHFYGGYTDHWYRKFLDEFGCEVEAIEPNHGWFAHLAQECARFSWTFERHKHLHGDHGAALSELMGSTLARYFYALDRKAFMREFTVGFHVTARKRLP</sequence>